<name>A0A1J5TKQ7_9ZZZZ</name>
<evidence type="ECO:0000256" key="3">
    <source>
        <dbReference type="ARBA" id="ARBA00013109"/>
    </source>
</evidence>
<dbReference type="InterPro" id="IPR003754">
    <property type="entry name" value="4pyrrol_synth_uPrphyn_synth"/>
</dbReference>
<dbReference type="GO" id="GO:0004852">
    <property type="term" value="F:uroporphyrinogen-III synthase activity"/>
    <property type="evidence" value="ECO:0007669"/>
    <property type="project" value="UniProtKB-EC"/>
</dbReference>
<evidence type="ECO:0000256" key="1">
    <source>
        <dbReference type="ARBA" id="ARBA00004772"/>
    </source>
</evidence>
<comment type="caution">
    <text evidence="10">The sequence shown here is derived from an EMBL/GenBank/DDBJ whole genome shotgun (WGS) entry which is preliminary data.</text>
</comment>
<sequence>MADLPLSGLTIVITRPRAQAVDLLRRIEQLGGAPFSFPLLEIEPASDPQALHEQLSRLQQADLAIFVSPNAVHYGMEAIRAAGGLPPSLLIATVGQGSAKALHEQGVSRVIAPSGRADSEALLALPELQQVAGRRVMILRGNGGRELLGDTLGARGATVEYVACYRRSKPALDVDALLARQPHAVAVSSSEALTHLRELPGPSVRDTLMAVPLFVGHARIAEAARQQGWQHIYVTGAGDDGLLSGLVAWAHDRRK</sequence>
<comment type="pathway">
    <text evidence="1">Porphyrin-containing compound metabolism; protoporphyrin-IX biosynthesis; coproporphyrinogen-III from 5-aminolevulinate: step 3/4.</text>
</comment>
<dbReference type="AlphaFoldDB" id="A0A1J5TKQ7"/>
<feature type="domain" description="Tetrapyrrole biosynthesis uroporphyrinogen III synthase" evidence="9">
    <location>
        <begin position="23"/>
        <end position="234"/>
    </location>
</feature>
<dbReference type="EMBL" id="MLJW01000006">
    <property type="protein sequence ID" value="OIR16768.1"/>
    <property type="molecule type" value="Genomic_DNA"/>
</dbReference>
<organism evidence="10">
    <name type="scientific">mine drainage metagenome</name>
    <dbReference type="NCBI Taxonomy" id="410659"/>
    <lineage>
        <taxon>unclassified sequences</taxon>
        <taxon>metagenomes</taxon>
        <taxon>ecological metagenomes</taxon>
    </lineage>
</organism>
<keyword evidence="4 10" id="KW-0456">Lyase</keyword>
<keyword evidence="5" id="KW-0627">Porphyrin biosynthesis</keyword>
<evidence type="ECO:0000256" key="6">
    <source>
        <dbReference type="ARBA" id="ARBA00031702"/>
    </source>
</evidence>
<dbReference type="PANTHER" id="PTHR38042">
    <property type="entry name" value="UROPORPHYRINOGEN-III SYNTHASE, CHLOROPLASTIC"/>
    <property type="match status" value="1"/>
</dbReference>
<evidence type="ECO:0000256" key="4">
    <source>
        <dbReference type="ARBA" id="ARBA00023239"/>
    </source>
</evidence>
<accession>A0A1J5TKQ7</accession>
<evidence type="ECO:0000259" key="9">
    <source>
        <dbReference type="Pfam" id="PF02602"/>
    </source>
</evidence>
<evidence type="ECO:0000256" key="8">
    <source>
        <dbReference type="ARBA" id="ARBA00048617"/>
    </source>
</evidence>
<gene>
    <name evidence="10" type="primary">hemD_1</name>
    <name evidence="10" type="ORF">GALL_25870</name>
</gene>
<dbReference type="GO" id="GO:0006780">
    <property type="term" value="P:uroporphyrinogen III biosynthetic process"/>
    <property type="evidence" value="ECO:0007669"/>
    <property type="project" value="InterPro"/>
</dbReference>
<dbReference type="SUPFAM" id="SSF69618">
    <property type="entry name" value="HemD-like"/>
    <property type="match status" value="1"/>
</dbReference>
<protein>
    <recommendedName>
        <fullName evidence="3">uroporphyrinogen-III synthase</fullName>
        <ecNumber evidence="3">4.2.1.75</ecNumber>
    </recommendedName>
    <alternativeName>
        <fullName evidence="7">Hydroxymethylbilane hydrolyase [cyclizing]</fullName>
    </alternativeName>
    <alternativeName>
        <fullName evidence="6">Uroporphyrinogen-III cosynthase</fullName>
    </alternativeName>
</protein>
<evidence type="ECO:0000256" key="2">
    <source>
        <dbReference type="ARBA" id="ARBA00008133"/>
    </source>
</evidence>
<reference evidence="10" key="1">
    <citation type="submission" date="2016-10" db="EMBL/GenBank/DDBJ databases">
        <title>Sequence of Gallionella enrichment culture.</title>
        <authorList>
            <person name="Poehlein A."/>
            <person name="Muehling M."/>
            <person name="Daniel R."/>
        </authorList>
    </citation>
    <scope>NUCLEOTIDE SEQUENCE</scope>
</reference>
<dbReference type="InterPro" id="IPR036108">
    <property type="entry name" value="4pyrrol_syn_uPrphyn_synt_sf"/>
</dbReference>
<evidence type="ECO:0000256" key="5">
    <source>
        <dbReference type="ARBA" id="ARBA00023244"/>
    </source>
</evidence>
<comment type="catalytic activity">
    <reaction evidence="8">
        <text>hydroxymethylbilane = uroporphyrinogen III + H2O</text>
        <dbReference type="Rhea" id="RHEA:18965"/>
        <dbReference type="ChEBI" id="CHEBI:15377"/>
        <dbReference type="ChEBI" id="CHEBI:57308"/>
        <dbReference type="ChEBI" id="CHEBI:57845"/>
        <dbReference type="EC" id="4.2.1.75"/>
    </reaction>
</comment>
<dbReference type="PANTHER" id="PTHR38042:SF1">
    <property type="entry name" value="UROPORPHYRINOGEN-III SYNTHASE, CHLOROPLASTIC"/>
    <property type="match status" value="1"/>
</dbReference>
<evidence type="ECO:0000256" key="7">
    <source>
        <dbReference type="ARBA" id="ARBA00032649"/>
    </source>
</evidence>
<dbReference type="CDD" id="cd06578">
    <property type="entry name" value="HemD"/>
    <property type="match status" value="1"/>
</dbReference>
<dbReference type="InterPro" id="IPR039793">
    <property type="entry name" value="UROS/Hem4"/>
</dbReference>
<dbReference type="Gene3D" id="3.40.50.10090">
    <property type="match status" value="2"/>
</dbReference>
<evidence type="ECO:0000313" key="10">
    <source>
        <dbReference type="EMBL" id="OIR16768.1"/>
    </source>
</evidence>
<dbReference type="Pfam" id="PF02602">
    <property type="entry name" value="HEM4"/>
    <property type="match status" value="1"/>
</dbReference>
<dbReference type="EC" id="4.2.1.75" evidence="3"/>
<comment type="similarity">
    <text evidence="2">Belongs to the uroporphyrinogen-III synthase family.</text>
</comment>
<proteinExistence type="inferred from homology"/>